<dbReference type="Proteomes" id="UP000475862">
    <property type="component" value="Unassembled WGS sequence"/>
</dbReference>
<feature type="region of interest" description="Disordered" evidence="1">
    <location>
        <begin position="136"/>
        <end position="210"/>
    </location>
</feature>
<keyword evidence="3" id="KW-1185">Reference proteome</keyword>
<dbReference type="EMBL" id="VYZN01000053">
    <property type="protein sequence ID" value="KAE9527248.1"/>
    <property type="molecule type" value="Genomic_DNA"/>
</dbReference>
<feature type="compositionally biased region" description="Basic and acidic residues" evidence="1">
    <location>
        <begin position="183"/>
        <end position="198"/>
    </location>
</feature>
<feature type="region of interest" description="Disordered" evidence="1">
    <location>
        <begin position="334"/>
        <end position="354"/>
    </location>
</feature>
<reference evidence="2 3" key="1">
    <citation type="submission" date="2019-08" db="EMBL/GenBank/DDBJ databases">
        <title>The genome of the soybean aphid Biotype 1, its phylome, world population structure and adaptation to the North American continent.</title>
        <authorList>
            <person name="Giordano R."/>
            <person name="Donthu R.K."/>
            <person name="Hernandez A.G."/>
            <person name="Wright C.L."/>
            <person name="Zimin A.V."/>
        </authorList>
    </citation>
    <scope>NUCLEOTIDE SEQUENCE [LARGE SCALE GENOMIC DNA]</scope>
    <source>
        <tissue evidence="2">Whole aphids</tissue>
    </source>
</reference>
<organism evidence="2 3">
    <name type="scientific">Aphis glycines</name>
    <name type="common">Soybean aphid</name>
    <dbReference type="NCBI Taxonomy" id="307491"/>
    <lineage>
        <taxon>Eukaryota</taxon>
        <taxon>Metazoa</taxon>
        <taxon>Ecdysozoa</taxon>
        <taxon>Arthropoda</taxon>
        <taxon>Hexapoda</taxon>
        <taxon>Insecta</taxon>
        <taxon>Pterygota</taxon>
        <taxon>Neoptera</taxon>
        <taxon>Paraneoptera</taxon>
        <taxon>Hemiptera</taxon>
        <taxon>Sternorrhyncha</taxon>
        <taxon>Aphidomorpha</taxon>
        <taxon>Aphidoidea</taxon>
        <taxon>Aphididae</taxon>
        <taxon>Aphidini</taxon>
        <taxon>Aphis</taxon>
        <taxon>Aphis</taxon>
    </lineage>
</organism>
<proteinExistence type="predicted"/>
<sequence>METQELNISLGKPLFHHHEGKTFEQLNQNDLRWDAAFLQGPPQILSKYLYKTTSAMVNGHSWKKLRRVIDEPLRPQVTADYLFYGSKVYAADVDDGRRDGLGRFADVMAVDEHQRRRDRRHLVVLSRLDVPERRIGQNHGHGAVRGERRVTQPLRERPGYPVAGHQARLDRGIGRMAGMPARHQPDGRKRRDVDERHAQPAGQVRRAIGQERFDDNRVEPMAAVPVPAQHVLRGRVAVDLVARVPAEPHPTVHAAEGILPLLPDVRQPVVDGGQHFPGHVHLRVVVPRPVTVRRRERRERGDRVPVVDERPQHAAHEVPVAYAAHRLHGQYVRGVRGARRRDHRRDRRPPRQSR</sequence>
<name>A0A6G0T9G5_APHGL</name>
<evidence type="ECO:0000313" key="3">
    <source>
        <dbReference type="Proteomes" id="UP000475862"/>
    </source>
</evidence>
<feature type="compositionally biased region" description="Basic and acidic residues" evidence="1">
    <location>
        <begin position="144"/>
        <end position="158"/>
    </location>
</feature>
<comment type="caution">
    <text evidence="2">The sequence shown here is derived from an EMBL/GenBank/DDBJ whole genome shotgun (WGS) entry which is preliminary data.</text>
</comment>
<evidence type="ECO:0000313" key="2">
    <source>
        <dbReference type="EMBL" id="KAE9527248.1"/>
    </source>
</evidence>
<gene>
    <name evidence="2" type="ORF">AGLY_012946</name>
</gene>
<evidence type="ECO:0000256" key="1">
    <source>
        <dbReference type="SAM" id="MobiDB-lite"/>
    </source>
</evidence>
<dbReference type="AlphaFoldDB" id="A0A6G0T9G5"/>
<feature type="compositionally biased region" description="Basic residues" evidence="1">
    <location>
        <begin position="336"/>
        <end position="354"/>
    </location>
</feature>
<accession>A0A6G0T9G5</accession>
<protein>
    <submittedName>
        <fullName evidence="2">Uncharacterized protein</fullName>
    </submittedName>
</protein>